<dbReference type="PANTHER" id="PTHR13505">
    <property type="entry name" value="TRANSMEMBRANE PROTEIN 208"/>
    <property type="match status" value="1"/>
</dbReference>
<dbReference type="InterPro" id="IPR008506">
    <property type="entry name" value="SND2/TMEM208"/>
</dbReference>
<evidence type="ECO:0008006" key="11">
    <source>
        <dbReference type="Google" id="ProtNLM"/>
    </source>
</evidence>
<keyword evidence="6 8" id="KW-0472">Membrane</keyword>
<keyword evidence="5 8" id="KW-1133">Transmembrane helix</keyword>
<sequence>MANASTKRIAAANEKLLKALPKNFYMINILAILVRIMKWKVYHRQLLPGGFVGFLHGLGFIASIFIWRWFVEIGTPTRNAKGDLRVPEDLGSSGVIEMAWDVIYITWICTLGGALLGNWVWWLSALIPCFAGWKLFGVARPFLGMFLPGLFGPKAPKEEAPAAAASGAQPGESRKQAKLRARADKGDRRVQSVRR</sequence>
<gene>
    <name evidence="9" type="ORF">CcaverHIS019_0207400</name>
</gene>
<protein>
    <recommendedName>
        <fullName evidence="11">DUF788-domain-containing protein</fullName>
    </recommendedName>
</protein>
<proteinExistence type="inferred from homology"/>
<evidence type="ECO:0000256" key="4">
    <source>
        <dbReference type="ARBA" id="ARBA00022824"/>
    </source>
</evidence>
<organism evidence="9 10">
    <name type="scientific">Cutaneotrichosporon cavernicola</name>
    <dbReference type="NCBI Taxonomy" id="279322"/>
    <lineage>
        <taxon>Eukaryota</taxon>
        <taxon>Fungi</taxon>
        <taxon>Dikarya</taxon>
        <taxon>Basidiomycota</taxon>
        <taxon>Agaricomycotina</taxon>
        <taxon>Tremellomycetes</taxon>
        <taxon>Trichosporonales</taxon>
        <taxon>Trichosporonaceae</taxon>
        <taxon>Cutaneotrichosporon</taxon>
    </lineage>
</organism>
<evidence type="ECO:0000256" key="7">
    <source>
        <dbReference type="SAM" id="MobiDB-lite"/>
    </source>
</evidence>
<evidence type="ECO:0000256" key="6">
    <source>
        <dbReference type="ARBA" id="ARBA00023136"/>
    </source>
</evidence>
<evidence type="ECO:0000313" key="9">
    <source>
        <dbReference type="EMBL" id="BEI89378.1"/>
    </source>
</evidence>
<keyword evidence="3 8" id="KW-0812">Transmembrane</keyword>
<dbReference type="GeneID" id="85493249"/>
<dbReference type="GO" id="GO:0006624">
    <property type="term" value="P:vacuolar protein processing"/>
    <property type="evidence" value="ECO:0007669"/>
    <property type="project" value="TreeGrafter"/>
</dbReference>
<evidence type="ECO:0000256" key="2">
    <source>
        <dbReference type="ARBA" id="ARBA00009950"/>
    </source>
</evidence>
<accession>A0AA48L2L2</accession>
<dbReference type="Pfam" id="PF05620">
    <property type="entry name" value="TMEM208_SND2"/>
    <property type="match status" value="1"/>
</dbReference>
<feature type="transmembrane region" description="Helical" evidence="8">
    <location>
        <begin position="20"/>
        <end position="37"/>
    </location>
</feature>
<feature type="compositionally biased region" description="Basic and acidic residues" evidence="7">
    <location>
        <begin position="181"/>
        <end position="195"/>
    </location>
</feature>
<dbReference type="EMBL" id="AP028213">
    <property type="protein sequence ID" value="BEI89378.1"/>
    <property type="molecule type" value="Genomic_DNA"/>
</dbReference>
<dbReference type="PANTHER" id="PTHR13505:SF7">
    <property type="entry name" value="TRANSMEMBRANE PROTEIN 208"/>
    <property type="match status" value="1"/>
</dbReference>
<comment type="similarity">
    <text evidence="2">Belongs to the TMEM208 family.</text>
</comment>
<dbReference type="GO" id="GO:0005789">
    <property type="term" value="C:endoplasmic reticulum membrane"/>
    <property type="evidence" value="ECO:0007669"/>
    <property type="project" value="UniProtKB-SubCell"/>
</dbReference>
<feature type="transmembrane region" description="Helical" evidence="8">
    <location>
        <begin position="49"/>
        <end position="70"/>
    </location>
</feature>
<keyword evidence="4" id="KW-0256">Endoplasmic reticulum</keyword>
<feature type="region of interest" description="Disordered" evidence="7">
    <location>
        <begin position="157"/>
        <end position="195"/>
    </location>
</feature>
<evidence type="ECO:0000256" key="5">
    <source>
        <dbReference type="ARBA" id="ARBA00022989"/>
    </source>
</evidence>
<keyword evidence="10" id="KW-1185">Reference proteome</keyword>
<dbReference type="GO" id="GO:0005773">
    <property type="term" value="C:vacuole"/>
    <property type="evidence" value="ECO:0007669"/>
    <property type="project" value="GOC"/>
</dbReference>
<name>A0AA48L2L2_9TREE</name>
<evidence type="ECO:0000256" key="1">
    <source>
        <dbReference type="ARBA" id="ARBA00004477"/>
    </source>
</evidence>
<evidence type="ECO:0000256" key="8">
    <source>
        <dbReference type="SAM" id="Phobius"/>
    </source>
</evidence>
<feature type="compositionally biased region" description="Low complexity" evidence="7">
    <location>
        <begin position="161"/>
        <end position="171"/>
    </location>
</feature>
<dbReference type="RefSeq" id="XP_060454644.1">
    <property type="nucleotide sequence ID" value="XM_060597785.1"/>
</dbReference>
<evidence type="ECO:0000256" key="3">
    <source>
        <dbReference type="ARBA" id="ARBA00022692"/>
    </source>
</evidence>
<dbReference type="AlphaFoldDB" id="A0AA48L2L2"/>
<evidence type="ECO:0000313" key="10">
    <source>
        <dbReference type="Proteomes" id="UP001233271"/>
    </source>
</evidence>
<dbReference type="KEGG" id="ccac:CcaHIS019_0207400"/>
<comment type="subcellular location">
    <subcellularLocation>
        <location evidence="1">Endoplasmic reticulum membrane</location>
        <topology evidence="1">Multi-pass membrane protein</topology>
    </subcellularLocation>
</comment>
<reference evidence="9" key="1">
    <citation type="journal article" date="2023" name="BMC Genomics">
        <title>Chromosome-level genome assemblies of Cutaneotrichosporon spp. (Trichosporonales, Basidiomycota) reveal imbalanced evolution between nucleotide sequences and chromosome synteny.</title>
        <authorList>
            <person name="Kobayashi Y."/>
            <person name="Kayamori A."/>
            <person name="Aoki K."/>
            <person name="Shiwa Y."/>
            <person name="Matsutani M."/>
            <person name="Fujita N."/>
            <person name="Sugita T."/>
            <person name="Iwasaki W."/>
            <person name="Tanaka N."/>
            <person name="Takashima M."/>
        </authorList>
    </citation>
    <scope>NUCLEOTIDE SEQUENCE</scope>
    <source>
        <strain evidence="9">HIS019</strain>
    </source>
</reference>
<dbReference type="Proteomes" id="UP001233271">
    <property type="component" value="Chromosome 2"/>
</dbReference>